<sequence length="244" mass="27326">MALLWDTSVDGFAFGYDKLSFGEYKIVDEKVESKASAAVMEILYPKGSYAGGPTVTKGGCGFYSNPKGLFPKNLIIFEYKVLFPLDFDFVKGGKLPGLYGGKPGACGGKKITEGFSCRIMWRSEGKAELYIYVPINQHPDFAHMATSREIYGTSIDAKDFVFTRGTFHTIRMELKLNTSNSFNGILKLYIDNKCYIDYNKMNYSDTASQLINGIFFNTFFGGCTKEWASTKDTYAHFKDFKLSA</sequence>
<dbReference type="EMBL" id="MK072416">
    <property type="protein sequence ID" value="AYV84689.1"/>
    <property type="molecule type" value="Genomic_DNA"/>
</dbReference>
<dbReference type="PANTHER" id="PTHR40124">
    <property type="match status" value="1"/>
</dbReference>
<dbReference type="Pfam" id="PF21294">
    <property type="entry name" value="Polysacc_lyase_14"/>
    <property type="match status" value="1"/>
</dbReference>
<evidence type="ECO:0000313" key="2">
    <source>
        <dbReference type="EMBL" id="AYV84689.1"/>
    </source>
</evidence>
<name>A0A3G5AH13_9VIRU</name>
<gene>
    <name evidence="2" type="ORF">Hyperionvirus34_13</name>
</gene>
<dbReference type="Gene3D" id="2.60.120.200">
    <property type="match status" value="1"/>
</dbReference>
<organism evidence="2">
    <name type="scientific">Hyperionvirus sp</name>
    <dbReference type="NCBI Taxonomy" id="2487770"/>
    <lineage>
        <taxon>Viruses</taxon>
        <taxon>Varidnaviria</taxon>
        <taxon>Bamfordvirae</taxon>
        <taxon>Nucleocytoviricota</taxon>
        <taxon>Megaviricetes</taxon>
        <taxon>Imitervirales</taxon>
        <taxon>Mimiviridae</taxon>
        <taxon>Klosneuvirinae</taxon>
    </lineage>
</organism>
<dbReference type="InterPro" id="IPR048958">
    <property type="entry name" value="Polysacc_lyase_14"/>
</dbReference>
<reference evidence="2" key="1">
    <citation type="submission" date="2018-10" db="EMBL/GenBank/DDBJ databases">
        <title>Hidden diversity of soil giant viruses.</title>
        <authorList>
            <person name="Schulz F."/>
            <person name="Alteio L."/>
            <person name="Goudeau D."/>
            <person name="Ryan E.M."/>
            <person name="Malmstrom R.R."/>
            <person name="Blanchard J."/>
            <person name="Woyke T."/>
        </authorList>
    </citation>
    <scope>NUCLEOTIDE SEQUENCE</scope>
    <source>
        <strain evidence="2">HYV1</strain>
    </source>
</reference>
<dbReference type="PANTHER" id="PTHR40124:SF1">
    <property type="entry name" value="DISAGGREGATASE RELATED REPEAT PROTEIN"/>
    <property type="match status" value="1"/>
</dbReference>
<protein>
    <recommendedName>
        <fullName evidence="1">Polysaccharide lyase 14 domain-containing protein</fullName>
    </recommendedName>
</protein>
<proteinExistence type="predicted"/>
<feature type="domain" description="Polysaccharide lyase 14" evidence="1">
    <location>
        <begin position="34"/>
        <end position="240"/>
    </location>
</feature>
<accession>A0A3G5AH13</accession>
<evidence type="ECO:0000259" key="1">
    <source>
        <dbReference type="Pfam" id="PF21294"/>
    </source>
</evidence>